<accession>A0A9W6GND8</accession>
<dbReference type="EMBL" id="BSDY01000041">
    <property type="protein sequence ID" value="GLI58253.1"/>
    <property type="molecule type" value="Genomic_DNA"/>
</dbReference>
<comment type="caution">
    <text evidence="2">The sequence shown here is derived from an EMBL/GenBank/DDBJ whole genome shotgun (WGS) entry which is preliminary data.</text>
</comment>
<feature type="compositionally biased region" description="Polar residues" evidence="1">
    <location>
        <begin position="1"/>
        <end position="10"/>
    </location>
</feature>
<protein>
    <submittedName>
        <fullName evidence="2">Uncharacterized protein</fullName>
    </submittedName>
</protein>
<feature type="region of interest" description="Disordered" evidence="1">
    <location>
        <begin position="1"/>
        <end position="30"/>
    </location>
</feature>
<proteinExistence type="predicted"/>
<feature type="compositionally biased region" description="Basic and acidic residues" evidence="1">
    <location>
        <begin position="16"/>
        <end position="30"/>
    </location>
</feature>
<name>A0A9W6GND8_9FUSO</name>
<dbReference type="RefSeq" id="WP_281837971.1">
    <property type="nucleotide sequence ID" value="NZ_BSDY01000041.1"/>
</dbReference>
<keyword evidence="3" id="KW-1185">Reference proteome</keyword>
<evidence type="ECO:0000313" key="3">
    <source>
        <dbReference type="Proteomes" id="UP001144471"/>
    </source>
</evidence>
<dbReference type="AlphaFoldDB" id="A0A9W6GND8"/>
<organism evidence="2 3">
    <name type="scientific">Propionigenium maris DSM 9537</name>
    <dbReference type="NCBI Taxonomy" id="1123000"/>
    <lineage>
        <taxon>Bacteria</taxon>
        <taxon>Fusobacteriati</taxon>
        <taxon>Fusobacteriota</taxon>
        <taxon>Fusobacteriia</taxon>
        <taxon>Fusobacteriales</taxon>
        <taxon>Fusobacteriaceae</taxon>
        <taxon>Propionigenium</taxon>
    </lineage>
</organism>
<evidence type="ECO:0000313" key="2">
    <source>
        <dbReference type="EMBL" id="GLI58253.1"/>
    </source>
</evidence>
<evidence type="ECO:0000256" key="1">
    <source>
        <dbReference type="SAM" id="MobiDB-lite"/>
    </source>
</evidence>
<dbReference type="Proteomes" id="UP001144471">
    <property type="component" value="Unassembled WGS sequence"/>
</dbReference>
<sequence>MTKPQNSKNWDVTVGNHHEQWNRDDEGGKDNQKFIHCESQEKIIVHYAGDKVYIERYKPGDLTFYHGTISVNGRSISGIYLTATGPVREGKWHAQMNFQ</sequence>
<reference evidence="2" key="1">
    <citation type="submission" date="2022-12" db="EMBL/GenBank/DDBJ databases">
        <title>Reference genome sequencing for broad-spectrum identification of bacterial and archaeal isolates by mass spectrometry.</title>
        <authorList>
            <person name="Sekiguchi Y."/>
            <person name="Tourlousse D.M."/>
        </authorList>
    </citation>
    <scope>NUCLEOTIDE SEQUENCE</scope>
    <source>
        <strain evidence="2">10succ1</strain>
    </source>
</reference>
<gene>
    <name evidence="2" type="ORF">PM10SUCC1_37670</name>
</gene>